<dbReference type="SMR" id="G4YRK0"/>
<dbReference type="Gene3D" id="1.25.40.20">
    <property type="entry name" value="Ankyrin repeat-containing domain"/>
    <property type="match status" value="1"/>
</dbReference>
<evidence type="ECO:0000313" key="3">
    <source>
        <dbReference type="Proteomes" id="UP000002640"/>
    </source>
</evidence>
<proteinExistence type="predicted"/>
<feature type="repeat" description="ANK" evidence="1">
    <location>
        <begin position="10"/>
        <end position="43"/>
    </location>
</feature>
<keyword evidence="3" id="KW-1185">Reference proteome</keyword>
<dbReference type="KEGG" id="psoj:PHYSODRAFT_258056"/>
<dbReference type="PROSITE" id="PS50297">
    <property type="entry name" value="ANK_REP_REGION"/>
    <property type="match status" value="1"/>
</dbReference>
<dbReference type="Proteomes" id="UP000002640">
    <property type="component" value="Unassembled WGS sequence"/>
</dbReference>
<dbReference type="PROSITE" id="PS50088">
    <property type="entry name" value="ANK_REPEAT"/>
    <property type="match status" value="1"/>
</dbReference>
<evidence type="ECO:0000313" key="2">
    <source>
        <dbReference type="EMBL" id="EGZ23465.1"/>
    </source>
</evidence>
<name>G4YRK0_PHYSP</name>
<accession>G4YRK0</accession>
<gene>
    <name evidence="2" type="ORF">PHYSODRAFT_258056</name>
</gene>
<dbReference type="AlphaFoldDB" id="G4YRK0"/>
<dbReference type="GeneID" id="20638934"/>
<reference evidence="2 3" key="1">
    <citation type="journal article" date="2006" name="Science">
        <title>Phytophthora genome sequences uncover evolutionary origins and mechanisms of pathogenesis.</title>
        <authorList>
            <person name="Tyler B.M."/>
            <person name="Tripathy S."/>
            <person name="Zhang X."/>
            <person name="Dehal P."/>
            <person name="Jiang R.H."/>
            <person name="Aerts A."/>
            <person name="Arredondo F.D."/>
            <person name="Baxter L."/>
            <person name="Bensasson D."/>
            <person name="Beynon J.L."/>
            <person name="Chapman J."/>
            <person name="Damasceno C.M."/>
            <person name="Dorrance A.E."/>
            <person name="Dou D."/>
            <person name="Dickerman A.W."/>
            <person name="Dubchak I.L."/>
            <person name="Garbelotto M."/>
            <person name="Gijzen M."/>
            <person name="Gordon S.G."/>
            <person name="Govers F."/>
            <person name="Grunwald N.J."/>
            <person name="Huang W."/>
            <person name="Ivors K.L."/>
            <person name="Jones R.W."/>
            <person name="Kamoun S."/>
            <person name="Krampis K."/>
            <person name="Lamour K.H."/>
            <person name="Lee M.K."/>
            <person name="McDonald W.H."/>
            <person name="Medina M."/>
            <person name="Meijer H.J."/>
            <person name="Nordberg E.K."/>
            <person name="Maclean D.J."/>
            <person name="Ospina-Giraldo M.D."/>
            <person name="Morris P.F."/>
            <person name="Phuntumart V."/>
            <person name="Putnam N.H."/>
            <person name="Rash S."/>
            <person name="Rose J.K."/>
            <person name="Sakihama Y."/>
            <person name="Salamov A.A."/>
            <person name="Savidor A."/>
            <person name="Scheuring C.F."/>
            <person name="Smith B.M."/>
            <person name="Sobral B.W."/>
            <person name="Terry A."/>
            <person name="Torto-Alalibo T.A."/>
            <person name="Win J."/>
            <person name="Xu Z."/>
            <person name="Zhang H."/>
            <person name="Grigoriev I.V."/>
            <person name="Rokhsar D.S."/>
            <person name="Boore J.L."/>
        </authorList>
    </citation>
    <scope>NUCLEOTIDE SEQUENCE [LARGE SCALE GENOMIC DNA]</scope>
    <source>
        <strain evidence="2 3">P6497</strain>
    </source>
</reference>
<dbReference type="SUPFAM" id="SSF48403">
    <property type="entry name" value="Ankyrin repeat"/>
    <property type="match status" value="1"/>
</dbReference>
<sequence length="125" mass="14324">MYFYLSDTFKRSTALHLAVWRGHSAAVEFFLIDHGADLELQDQAGMTALQIDVMRICLQKMRLTLLLRSRCIDIQSPVAVAMSKRLQERDRSTYRDIDTSVLDLLLDHNACVDQPNEVESPWIGL</sequence>
<dbReference type="InterPro" id="IPR036770">
    <property type="entry name" value="Ankyrin_rpt-contain_sf"/>
</dbReference>
<organism evidence="2 3">
    <name type="scientific">Phytophthora sojae (strain P6497)</name>
    <name type="common">Soybean stem and root rot agent</name>
    <name type="synonym">Phytophthora megasperma f. sp. glycines</name>
    <dbReference type="NCBI Taxonomy" id="1094619"/>
    <lineage>
        <taxon>Eukaryota</taxon>
        <taxon>Sar</taxon>
        <taxon>Stramenopiles</taxon>
        <taxon>Oomycota</taxon>
        <taxon>Peronosporomycetes</taxon>
        <taxon>Peronosporales</taxon>
        <taxon>Peronosporaceae</taxon>
        <taxon>Phytophthora</taxon>
    </lineage>
</organism>
<keyword evidence="1" id="KW-0040">ANK repeat</keyword>
<evidence type="ECO:0000256" key="1">
    <source>
        <dbReference type="PROSITE-ProRule" id="PRU00023"/>
    </source>
</evidence>
<dbReference type="InterPro" id="IPR002110">
    <property type="entry name" value="Ankyrin_rpt"/>
</dbReference>
<dbReference type="InParanoid" id="G4YRK0"/>
<dbReference type="RefSeq" id="XP_009518753.1">
    <property type="nucleotide sequence ID" value="XM_009520458.1"/>
</dbReference>
<dbReference type="EMBL" id="JH159152">
    <property type="protein sequence ID" value="EGZ23465.1"/>
    <property type="molecule type" value="Genomic_DNA"/>
</dbReference>
<protein>
    <submittedName>
        <fullName evidence="2">Uncharacterized protein</fullName>
    </submittedName>
</protein>
<dbReference type="Pfam" id="PF13857">
    <property type="entry name" value="Ank_5"/>
    <property type="match status" value="1"/>
</dbReference>